<feature type="compositionally biased region" description="Basic and acidic residues" evidence="1">
    <location>
        <begin position="38"/>
        <end position="47"/>
    </location>
</feature>
<dbReference type="AlphaFoldDB" id="A0AAV4F6K8"/>
<evidence type="ECO:0000313" key="2">
    <source>
        <dbReference type="EMBL" id="GFR68015.1"/>
    </source>
</evidence>
<reference evidence="2 3" key="1">
    <citation type="journal article" date="2021" name="Elife">
        <title>Chloroplast acquisition without the gene transfer in kleptoplastic sea slugs, Plakobranchus ocellatus.</title>
        <authorList>
            <person name="Maeda T."/>
            <person name="Takahashi S."/>
            <person name="Yoshida T."/>
            <person name="Shimamura S."/>
            <person name="Takaki Y."/>
            <person name="Nagai Y."/>
            <person name="Toyoda A."/>
            <person name="Suzuki Y."/>
            <person name="Arimoto A."/>
            <person name="Ishii H."/>
            <person name="Satoh N."/>
            <person name="Nishiyama T."/>
            <person name="Hasebe M."/>
            <person name="Maruyama T."/>
            <person name="Minagawa J."/>
            <person name="Obokata J."/>
            <person name="Shigenobu S."/>
        </authorList>
    </citation>
    <scope>NUCLEOTIDE SEQUENCE [LARGE SCALE GENOMIC DNA]</scope>
</reference>
<organism evidence="2 3">
    <name type="scientific">Elysia marginata</name>
    <dbReference type="NCBI Taxonomy" id="1093978"/>
    <lineage>
        <taxon>Eukaryota</taxon>
        <taxon>Metazoa</taxon>
        <taxon>Spiralia</taxon>
        <taxon>Lophotrochozoa</taxon>
        <taxon>Mollusca</taxon>
        <taxon>Gastropoda</taxon>
        <taxon>Heterobranchia</taxon>
        <taxon>Euthyneura</taxon>
        <taxon>Panpulmonata</taxon>
        <taxon>Sacoglossa</taxon>
        <taxon>Placobranchoidea</taxon>
        <taxon>Plakobranchidae</taxon>
        <taxon>Elysia</taxon>
    </lineage>
</organism>
<gene>
    <name evidence="2" type="ORF">ElyMa_005597900</name>
</gene>
<sequence length="107" mass="12542">MLLFRDRLKKEGQKKTGPQATSTPVQATSTPTRAAQRQLDKQQAEKREKAWLRQAKRRAAIKPNFFKSIVGRKRSAEPDMLHQSQPSLFRIHRQKNVSFHWQEYSRG</sequence>
<name>A0AAV4F6K8_9GAST</name>
<protein>
    <submittedName>
        <fullName evidence="2">Uncharacterized protein</fullName>
    </submittedName>
</protein>
<feature type="compositionally biased region" description="Basic and acidic residues" evidence="1">
    <location>
        <begin position="1"/>
        <end position="14"/>
    </location>
</feature>
<feature type="compositionally biased region" description="Polar residues" evidence="1">
    <location>
        <begin position="16"/>
        <end position="35"/>
    </location>
</feature>
<feature type="region of interest" description="Disordered" evidence="1">
    <location>
        <begin position="1"/>
        <end position="47"/>
    </location>
</feature>
<dbReference type="Proteomes" id="UP000762676">
    <property type="component" value="Unassembled WGS sequence"/>
</dbReference>
<dbReference type="EMBL" id="BMAT01011175">
    <property type="protein sequence ID" value="GFR68015.1"/>
    <property type="molecule type" value="Genomic_DNA"/>
</dbReference>
<keyword evidence="3" id="KW-1185">Reference proteome</keyword>
<comment type="caution">
    <text evidence="2">The sequence shown here is derived from an EMBL/GenBank/DDBJ whole genome shotgun (WGS) entry which is preliminary data.</text>
</comment>
<evidence type="ECO:0000313" key="3">
    <source>
        <dbReference type="Proteomes" id="UP000762676"/>
    </source>
</evidence>
<evidence type="ECO:0000256" key="1">
    <source>
        <dbReference type="SAM" id="MobiDB-lite"/>
    </source>
</evidence>
<proteinExistence type="predicted"/>
<accession>A0AAV4F6K8</accession>